<dbReference type="Proteomes" id="UP001160148">
    <property type="component" value="Unassembled WGS sequence"/>
</dbReference>
<dbReference type="InterPro" id="IPR043502">
    <property type="entry name" value="DNA/RNA_pol_sf"/>
</dbReference>
<sequence length="905" mass="102918">MIRFLQVNIGVGRAAQDLMVHTAKEHCADVVLVSEQYRNLCEDVGWYSDVPGRAAIFVAKDIAIDEIGPADTGFRWIKIKGIRFYSVYCSPNISLDEYNEFLSRLEDSLREADGPVLVGGDFNAKRPEWGSQISDIRGDTLADLSFSLDLQVCNVGDHPTFTRGGSESFIDITFVSRSLWSKVNNWRVLEEESMSLHWYIIFEISLNTSLPVQPTPKGWNWRKLDRERLLMFLETRTVSDFGDTNSTEVLPNALDAYLAAACNHSMPNKSYHGRKKPVYWWTQEIAEFRKASFAARRKFQRARKRRGPDECRELEQVARETLKTLRVAIRKSQEDSWRNLCQLVDNDPWGLSYKIVARKLIRKRPIPGLSLPGRLQDIVHGLFPARRFVEWQMPSETDTIEPVTAEELVELANALPSGKAPGPDGIPDTVVKTVVLKRTIEVASIFNKCMRNGSFPSPWKEARLVLVRKPDKPLELPSSYRPLSMVNTIGKMFERVLKRRLEAHLGLEGLSENQYGFRRGKSTMDAIEKVLAIVNRINSVPWRRRELCAIVSIDVANAFNTAPWEKIGEALRQKDVPFYLIKILRDYLRERRLQTDAGNVDVTCGVPQGSVICPILWNIFYDDLLRLTLPEGVRIIAFADDVAVVGTGWCTEALEVSINAALKQVSNWMSRNGLTISINKTVAMMMTTKRKYRHPQFVLLDDTLELKGKMRYLGVELSSSLGFKEHIQMARNKALRTTVALSRLMPNVKGPRPIKRKLLASVVHSQLLYAAPVWSSSLVFHNHKQLLLGPQRAIALRVASAYRTVSTVAILVVANIVPVHLMARGRSELRRLQKTGIEDARHMVDENIWSWWQQEWDGEKDKGAWTKRLISKVRDWASRSHGVTSYKLPPDIDVEGTWLLPGQTI</sequence>
<evidence type="ECO:0000313" key="2">
    <source>
        <dbReference type="EMBL" id="CAI6369795.1"/>
    </source>
</evidence>
<dbReference type="Gene3D" id="3.60.10.10">
    <property type="entry name" value="Endonuclease/exonuclease/phosphatase"/>
    <property type="match status" value="1"/>
</dbReference>
<dbReference type="InterPro" id="IPR005135">
    <property type="entry name" value="Endo/exonuclease/phosphatase"/>
</dbReference>
<dbReference type="InterPro" id="IPR000477">
    <property type="entry name" value="RT_dom"/>
</dbReference>
<dbReference type="EMBL" id="CARXXK010000062">
    <property type="protein sequence ID" value="CAI6369795.1"/>
    <property type="molecule type" value="Genomic_DNA"/>
</dbReference>
<keyword evidence="3" id="KW-1185">Reference proteome</keyword>
<dbReference type="GO" id="GO:0003824">
    <property type="term" value="F:catalytic activity"/>
    <property type="evidence" value="ECO:0007669"/>
    <property type="project" value="InterPro"/>
</dbReference>
<reference evidence="2 3" key="1">
    <citation type="submission" date="2023-01" db="EMBL/GenBank/DDBJ databases">
        <authorList>
            <person name="Whitehead M."/>
        </authorList>
    </citation>
    <scope>NUCLEOTIDE SEQUENCE [LARGE SCALE GENOMIC DNA]</scope>
</reference>
<dbReference type="PANTHER" id="PTHR19446">
    <property type="entry name" value="REVERSE TRANSCRIPTASES"/>
    <property type="match status" value="1"/>
</dbReference>
<dbReference type="PROSITE" id="PS50878">
    <property type="entry name" value="RT_POL"/>
    <property type="match status" value="1"/>
</dbReference>
<evidence type="ECO:0000259" key="1">
    <source>
        <dbReference type="PROSITE" id="PS50878"/>
    </source>
</evidence>
<dbReference type="Pfam" id="PF00078">
    <property type="entry name" value="RVT_1"/>
    <property type="match status" value="1"/>
</dbReference>
<accession>A0AAV0XMS6</accession>
<organism evidence="2 3">
    <name type="scientific">Macrosiphum euphorbiae</name>
    <name type="common">potato aphid</name>
    <dbReference type="NCBI Taxonomy" id="13131"/>
    <lineage>
        <taxon>Eukaryota</taxon>
        <taxon>Metazoa</taxon>
        <taxon>Ecdysozoa</taxon>
        <taxon>Arthropoda</taxon>
        <taxon>Hexapoda</taxon>
        <taxon>Insecta</taxon>
        <taxon>Pterygota</taxon>
        <taxon>Neoptera</taxon>
        <taxon>Paraneoptera</taxon>
        <taxon>Hemiptera</taxon>
        <taxon>Sternorrhyncha</taxon>
        <taxon>Aphidomorpha</taxon>
        <taxon>Aphidoidea</taxon>
        <taxon>Aphididae</taxon>
        <taxon>Macrosiphini</taxon>
        <taxon>Macrosiphum</taxon>
    </lineage>
</organism>
<protein>
    <recommendedName>
        <fullName evidence="1">Reverse transcriptase domain-containing protein</fullName>
    </recommendedName>
</protein>
<gene>
    <name evidence="2" type="ORF">MEUPH1_LOCUS23990</name>
</gene>
<comment type="caution">
    <text evidence="2">The sequence shown here is derived from an EMBL/GenBank/DDBJ whole genome shotgun (WGS) entry which is preliminary data.</text>
</comment>
<dbReference type="AlphaFoldDB" id="A0AAV0XMS6"/>
<dbReference type="SUPFAM" id="SSF56672">
    <property type="entry name" value="DNA/RNA polymerases"/>
    <property type="match status" value="1"/>
</dbReference>
<dbReference type="Pfam" id="PF14529">
    <property type="entry name" value="Exo_endo_phos_2"/>
    <property type="match status" value="1"/>
</dbReference>
<dbReference type="CDD" id="cd09077">
    <property type="entry name" value="R1-I-EN"/>
    <property type="match status" value="1"/>
</dbReference>
<name>A0AAV0XMS6_9HEMI</name>
<dbReference type="GO" id="GO:0071897">
    <property type="term" value="P:DNA biosynthetic process"/>
    <property type="evidence" value="ECO:0007669"/>
    <property type="project" value="UniProtKB-ARBA"/>
</dbReference>
<proteinExistence type="predicted"/>
<dbReference type="CDD" id="cd01650">
    <property type="entry name" value="RT_nLTR_like"/>
    <property type="match status" value="1"/>
</dbReference>
<evidence type="ECO:0000313" key="3">
    <source>
        <dbReference type="Proteomes" id="UP001160148"/>
    </source>
</evidence>
<dbReference type="InterPro" id="IPR036691">
    <property type="entry name" value="Endo/exonu/phosph_ase_sf"/>
</dbReference>
<feature type="domain" description="Reverse transcriptase" evidence="1">
    <location>
        <begin position="448"/>
        <end position="717"/>
    </location>
</feature>
<dbReference type="SUPFAM" id="SSF56219">
    <property type="entry name" value="DNase I-like"/>
    <property type="match status" value="1"/>
</dbReference>